<organism evidence="1">
    <name type="scientific">Clostridioides difficile</name>
    <name type="common">Peptoclostridium difficile</name>
    <dbReference type="NCBI Taxonomy" id="1496"/>
    <lineage>
        <taxon>Bacteria</taxon>
        <taxon>Bacillati</taxon>
        <taxon>Bacillota</taxon>
        <taxon>Clostridia</taxon>
        <taxon>Peptostreptococcales</taxon>
        <taxon>Peptostreptococcaceae</taxon>
        <taxon>Clostridioides</taxon>
    </lineage>
</organism>
<evidence type="ECO:0000313" key="2">
    <source>
        <dbReference type="EMBL" id="VFD35866.1"/>
    </source>
</evidence>
<evidence type="ECO:0000313" key="1">
    <source>
        <dbReference type="EMBL" id="AVX33739.1"/>
    </source>
</evidence>
<dbReference type="EMBL" id="CAADAN010000019">
    <property type="protein sequence ID" value="VFD35866.1"/>
    <property type="molecule type" value="Genomic_DNA"/>
</dbReference>
<reference evidence="1" key="1">
    <citation type="journal article" date="2018" name="Genome Biol. Evol.">
        <title>Two Groups of Cocirculating, Epidemic Clostridiodes difficile Strains Microdiversify through Different Mechanisms.</title>
        <authorList>
            <person name="Murillo T."/>
            <person name="Ramirez-Vargas G."/>
            <person name="Riedel T."/>
            <person name="Overmann J."/>
            <person name="Andersen J.M."/>
            <person name="Guzman-Verri C."/>
            <person name="Chaves-Olarte E."/>
            <person name="Rodriguez C."/>
        </authorList>
    </citation>
    <scope>NUCLEOTIDE SEQUENCE</scope>
    <source>
        <strain evidence="1">LIBA-6289</strain>
        <plasmid evidence="1">LIBA6289</plasmid>
    </source>
</reference>
<geneLocation type="plasmid" evidence="1">
    <name>LIBA6289</name>
</geneLocation>
<dbReference type="RefSeq" id="WP_172692595.1">
    <property type="nucleotide sequence ID" value="NZ_MF547664.1"/>
</dbReference>
<sequence>MFLEVTFEGGKMKNIIKEKLNDSEFICKGGWKSGNTIIFDDGAERNIDYKEIENTEYVSIILTPKDIEKLNIELKTKCYKYEYDC</sequence>
<keyword evidence="1" id="KW-0614">Plasmid</keyword>
<gene>
    <name evidence="1" type="ORF">plasmid_LIBA6289_00054</name>
    <name evidence="2" type="ORF">SAMEA1402399_03735</name>
</gene>
<dbReference type="AlphaFoldDB" id="A0A2R4NC82"/>
<proteinExistence type="predicted"/>
<dbReference type="EMBL" id="MF547664">
    <property type="protein sequence ID" value="AVX33739.1"/>
    <property type="molecule type" value="Genomic_DNA"/>
</dbReference>
<name>A0A2R4NC82_CLODI</name>
<protein>
    <submittedName>
        <fullName evidence="1">Uncharacterized protein</fullName>
    </submittedName>
</protein>
<reference evidence="2 3" key="2">
    <citation type="submission" date="2019-02" db="EMBL/GenBank/DDBJ databases">
        <authorList>
            <consortium name="Pathogen Informatics"/>
        </authorList>
    </citation>
    <scope>NUCLEOTIDE SEQUENCE [LARGE SCALE GENOMIC DNA]</scope>
    <source>
        <strain evidence="2">Clo34</strain>
        <strain evidence="3">clo34</strain>
    </source>
</reference>
<evidence type="ECO:0000313" key="3">
    <source>
        <dbReference type="Proteomes" id="UP000411588"/>
    </source>
</evidence>
<dbReference type="Proteomes" id="UP000411588">
    <property type="component" value="Unassembled WGS sequence"/>
</dbReference>
<accession>A0A2R4NC82</accession>